<proteinExistence type="predicted"/>
<dbReference type="Proteomes" id="UP000499080">
    <property type="component" value="Unassembled WGS sequence"/>
</dbReference>
<accession>A0A4Y2JNL1</accession>
<organism evidence="1 2">
    <name type="scientific">Araneus ventricosus</name>
    <name type="common">Orbweaver spider</name>
    <name type="synonym">Epeira ventricosa</name>
    <dbReference type="NCBI Taxonomy" id="182803"/>
    <lineage>
        <taxon>Eukaryota</taxon>
        <taxon>Metazoa</taxon>
        <taxon>Ecdysozoa</taxon>
        <taxon>Arthropoda</taxon>
        <taxon>Chelicerata</taxon>
        <taxon>Arachnida</taxon>
        <taxon>Araneae</taxon>
        <taxon>Araneomorphae</taxon>
        <taxon>Entelegynae</taxon>
        <taxon>Araneoidea</taxon>
        <taxon>Araneidae</taxon>
        <taxon>Araneus</taxon>
    </lineage>
</organism>
<comment type="caution">
    <text evidence="1">The sequence shown here is derived from an EMBL/GenBank/DDBJ whole genome shotgun (WGS) entry which is preliminary data.</text>
</comment>
<dbReference type="EMBL" id="BGPR01003712">
    <property type="protein sequence ID" value="GBM91517.1"/>
    <property type="molecule type" value="Genomic_DNA"/>
</dbReference>
<sequence>MFHRQNGATRIRCQEPEIHLLSLHLHLLSLLFDTLRPIVEELFSGVWFSFRPVVSRLHRPPAWNRFSSLELRDLSRNDVWLCRAVVINGASAKRTFMKGRRNCCESTLYGRVVRRGRGVITAEYF</sequence>
<keyword evidence="2" id="KW-1185">Reference proteome</keyword>
<name>A0A4Y2JNL1_ARAVE</name>
<protein>
    <submittedName>
        <fullName evidence="1">Uncharacterized protein</fullName>
    </submittedName>
</protein>
<reference evidence="1 2" key="1">
    <citation type="journal article" date="2019" name="Sci. Rep.">
        <title>Orb-weaving spider Araneus ventricosus genome elucidates the spidroin gene catalogue.</title>
        <authorList>
            <person name="Kono N."/>
            <person name="Nakamura H."/>
            <person name="Ohtoshi R."/>
            <person name="Moran D.A.P."/>
            <person name="Shinohara A."/>
            <person name="Yoshida Y."/>
            <person name="Fujiwara M."/>
            <person name="Mori M."/>
            <person name="Tomita M."/>
            <person name="Arakawa K."/>
        </authorList>
    </citation>
    <scope>NUCLEOTIDE SEQUENCE [LARGE SCALE GENOMIC DNA]</scope>
</reference>
<evidence type="ECO:0000313" key="1">
    <source>
        <dbReference type="EMBL" id="GBM91517.1"/>
    </source>
</evidence>
<gene>
    <name evidence="1" type="ORF">AVEN_92982_1</name>
</gene>
<dbReference type="AlphaFoldDB" id="A0A4Y2JNL1"/>
<evidence type="ECO:0000313" key="2">
    <source>
        <dbReference type="Proteomes" id="UP000499080"/>
    </source>
</evidence>